<reference evidence="2" key="1">
    <citation type="submission" date="2022-03" db="EMBL/GenBank/DDBJ databases">
        <authorList>
            <person name="Lindestad O."/>
        </authorList>
    </citation>
    <scope>NUCLEOTIDE SEQUENCE</scope>
</reference>
<organism evidence="2 3">
    <name type="scientific">Pararge aegeria aegeria</name>
    <dbReference type="NCBI Taxonomy" id="348720"/>
    <lineage>
        <taxon>Eukaryota</taxon>
        <taxon>Metazoa</taxon>
        <taxon>Ecdysozoa</taxon>
        <taxon>Arthropoda</taxon>
        <taxon>Hexapoda</taxon>
        <taxon>Insecta</taxon>
        <taxon>Pterygota</taxon>
        <taxon>Neoptera</taxon>
        <taxon>Endopterygota</taxon>
        <taxon>Lepidoptera</taxon>
        <taxon>Glossata</taxon>
        <taxon>Ditrysia</taxon>
        <taxon>Papilionoidea</taxon>
        <taxon>Nymphalidae</taxon>
        <taxon>Satyrinae</taxon>
        <taxon>Satyrini</taxon>
        <taxon>Parargina</taxon>
        <taxon>Pararge</taxon>
    </lineage>
</organism>
<feature type="non-terminal residue" evidence="2">
    <location>
        <position position="37"/>
    </location>
</feature>
<evidence type="ECO:0000256" key="1">
    <source>
        <dbReference type="SAM" id="MobiDB-lite"/>
    </source>
</evidence>
<accession>A0A8S4QAW3</accession>
<dbReference type="EMBL" id="CAKXAJ010001534">
    <property type="protein sequence ID" value="CAH2207869.1"/>
    <property type="molecule type" value="Genomic_DNA"/>
</dbReference>
<feature type="region of interest" description="Disordered" evidence="1">
    <location>
        <begin position="1"/>
        <end position="37"/>
    </location>
</feature>
<comment type="caution">
    <text evidence="2">The sequence shown here is derived from an EMBL/GenBank/DDBJ whole genome shotgun (WGS) entry which is preliminary data.</text>
</comment>
<evidence type="ECO:0000313" key="3">
    <source>
        <dbReference type="Proteomes" id="UP000838756"/>
    </source>
</evidence>
<dbReference type="Proteomes" id="UP000838756">
    <property type="component" value="Unassembled WGS sequence"/>
</dbReference>
<protein>
    <submittedName>
        <fullName evidence="2">Jg24349 protein</fullName>
    </submittedName>
</protein>
<name>A0A8S4QAW3_9NEOP</name>
<sequence length="37" mass="4031">MAAVAGLYGLGDDQRGRHRRGQANAERSESRDDNTEA</sequence>
<dbReference type="AlphaFoldDB" id="A0A8S4QAW3"/>
<evidence type="ECO:0000313" key="2">
    <source>
        <dbReference type="EMBL" id="CAH2207869.1"/>
    </source>
</evidence>
<feature type="compositionally biased region" description="Basic and acidic residues" evidence="1">
    <location>
        <begin position="26"/>
        <end position="37"/>
    </location>
</feature>
<proteinExistence type="predicted"/>
<gene>
    <name evidence="2" type="primary">jg24349</name>
    <name evidence="2" type="ORF">PAEG_LOCUS489</name>
</gene>
<keyword evidence="3" id="KW-1185">Reference proteome</keyword>